<feature type="chain" id="PRO_5038822480" evidence="1">
    <location>
        <begin position="26"/>
        <end position="570"/>
    </location>
</feature>
<dbReference type="Pfam" id="PF13306">
    <property type="entry name" value="LRR_5"/>
    <property type="match status" value="2"/>
</dbReference>
<dbReference type="AlphaFoldDB" id="A0A9D2IVA4"/>
<gene>
    <name evidence="2" type="ORF">IAA21_13240</name>
</gene>
<organism evidence="2 3">
    <name type="scientific">Candidatus Blautia faecigallinarum</name>
    <dbReference type="NCBI Taxonomy" id="2838488"/>
    <lineage>
        <taxon>Bacteria</taxon>
        <taxon>Bacillati</taxon>
        <taxon>Bacillota</taxon>
        <taxon>Clostridia</taxon>
        <taxon>Lachnospirales</taxon>
        <taxon>Lachnospiraceae</taxon>
        <taxon>Blautia</taxon>
    </lineage>
</organism>
<dbReference type="InterPro" id="IPR026906">
    <property type="entry name" value="LRR_5"/>
</dbReference>
<reference evidence="2" key="2">
    <citation type="submission" date="2021-04" db="EMBL/GenBank/DDBJ databases">
        <authorList>
            <person name="Gilroy R."/>
        </authorList>
    </citation>
    <scope>NUCLEOTIDE SEQUENCE</scope>
    <source>
        <strain evidence="2">14324</strain>
    </source>
</reference>
<dbReference type="InterPro" id="IPR053139">
    <property type="entry name" value="Surface_bspA-like"/>
</dbReference>
<evidence type="ECO:0000313" key="3">
    <source>
        <dbReference type="Proteomes" id="UP000824041"/>
    </source>
</evidence>
<dbReference type="EMBL" id="DXBU01000181">
    <property type="protein sequence ID" value="HIZ23732.1"/>
    <property type="molecule type" value="Genomic_DNA"/>
</dbReference>
<dbReference type="Proteomes" id="UP000824041">
    <property type="component" value="Unassembled WGS sequence"/>
</dbReference>
<dbReference type="PANTHER" id="PTHR45661:SF3">
    <property type="entry name" value="IG-LIKE DOMAIN-CONTAINING PROTEIN"/>
    <property type="match status" value="1"/>
</dbReference>
<feature type="signal peptide" evidence="1">
    <location>
        <begin position="1"/>
        <end position="25"/>
    </location>
</feature>
<evidence type="ECO:0000256" key="1">
    <source>
        <dbReference type="SAM" id="SignalP"/>
    </source>
</evidence>
<dbReference type="SUPFAM" id="SSF52058">
    <property type="entry name" value="L domain-like"/>
    <property type="match status" value="1"/>
</dbReference>
<protein>
    <submittedName>
        <fullName evidence="2">Leucine-rich repeat domain-containing protein</fullName>
    </submittedName>
</protein>
<comment type="caution">
    <text evidence="2">The sequence shown here is derived from an EMBL/GenBank/DDBJ whole genome shotgun (WGS) entry which is preliminary data.</text>
</comment>
<reference evidence="2" key="1">
    <citation type="journal article" date="2021" name="PeerJ">
        <title>Extensive microbial diversity within the chicken gut microbiome revealed by metagenomics and culture.</title>
        <authorList>
            <person name="Gilroy R."/>
            <person name="Ravi A."/>
            <person name="Getino M."/>
            <person name="Pursley I."/>
            <person name="Horton D.L."/>
            <person name="Alikhan N.F."/>
            <person name="Baker D."/>
            <person name="Gharbi K."/>
            <person name="Hall N."/>
            <person name="Watson M."/>
            <person name="Adriaenssens E.M."/>
            <person name="Foster-Nyarko E."/>
            <person name="Jarju S."/>
            <person name="Secka A."/>
            <person name="Antonio M."/>
            <person name="Oren A."/>
            <person name="Chaudhuri R.R."/>
            <person name="La Ragione R."/>
            <person name="Hildebrand F."/>
            <person name="Pallen M.J."/>
        </authorList>
    </citation>
    <scope>NUCLEOTIDE SEQUENCE</scope>
    <source>
        <strain evidence="2">14324</strain>
    </source>
</reference>
<dbReference type="Gene3D" id="3.80.10.10">
    <property type="entry name" value="Ribonuclease Inhibitor"/>
    <property type="match status" value="2"/>
</dbReference>
<dbReference type="InterPro" id="IPR032675">
    <property type="entry name" value="LRR_dom_sf"/>
</dbReference>
<accession>A0A9D2IVA4</accession>
<name>A0A9D2IVA4_9FIRM</name>
<dbReference type="PANTHER" id="PTHR45661">
    <property type="entry name" value="SURFACE ANTIGEN"/>
    <property type="match status" value="1"/>
</dbReference>
<proteinExistence type="predicted"/>
<keyword evidence="1" id="KW-0732">Signal</keyword>
<sequence length="570" mass="61971">MKRKKIYVLMLSLALSIGNIFPVLGADFTDASAVNAYDAEGEPQEEEILSNPLFSDGAGGSDLPAFDDGAGEDGQILAEDGEDQGTEGLVYEYVEETDSYTVVKGVDVDTVHIPATYEGKPVTEIAAGAFVNFQVLQHLTIAQPAFMFRTGAFQNCANLRTITNAGGMSINIESQAFTDCHKLAAIQSLESSAQSPCTIAPDAFDPDSKVIIWSYGEIKDRGESFRVIDGEGSYHYSIDGVTYAEGGWIEDQPVVDTNMAVTDCDNSQRILHLEEHESIRSIYRKAFYGCDNLEEVTLNQEMEYIQTKAFAYCTSLHTVYVPSSVKEIADDAFIGCGQVSFTGVPGTYAEKYANEHGIPFQAVLSAPIITNVTVNKNMVTVELGDFYGDMFYCVAGTDYKNGAPIRGKDGRIATYQKGNNVVFRNLNGGTYYIGTRTLSVDGNKKTYSGWSNVVRVDIQVNTPLRPTISSVNVSGRNIQLTAALPKGISGYDIMLSRGTKKNDSSTAGVAIPASNKAVYGRSKPASGTKETVTIRNIKPGTYYLGIQAYSVQEGKKVYSQWSPLKKIRIQ</sequence>
<evidence type="ECO:0000313" key="2">
    <source>
        <dbReference type="EMBL" id="HIZ23732.1"/>
    </source>
</evidence>